<protein>
    <submittedName>
        <fullName evidence="1">Uncharacterized protein</fullName>
    </submittedName>
</protein>
<dbReference type="EMBL" id="CM042885">
    <property type="protein sequence ID" value="KAI4365955.1"/>
    <property type="molecule type" value="Genomic_DNA"/>
</dbReference>
<name>A0ACB9QHQ6_9MYRT</name>
<reference evidence="2" key="1">
    <citation type="journal article" date="2023" name="Front. Plant Sci.">
        <title>Chromosomal-level genome assembly of Melastoma candidum provides insights into trichome evolution.</title>
        <authorList>
            <person name="Zhong Y."/>
            <person name="Wu W."/>
            <person name="Sun C."/>
            <person name="Zou P."/>
            <person name="Liu Y."/>
            <person name="Dai S."/>
            <person name="Zhou R."/>
        </authorList>
    </citation>
    <scope>NUCLEOTIDE SEQUENCE [LARGE SCALE GENOMIC DNA]</scope>
</reference>
<accession>A0ACB9QHQ6</accession>
<sequence length="619" mass="68166">MERRWSGESSPKAPRSLQRKLAESRKPTPDQQNPPDLTDFMNDMFFGTSERKSYNLSGNSRGCGLDDYDDFESSTRSNSSSRSTQEWLEEARRMVATAPSQGRESPGKRMVSPRFAAAAQGRPSVSSMDRRDPLSRSARRHRKVDSFSEEILIKSTAKHTRNLSDTPSLSAVTPPESPVGSPPNTLPPRSSALRRSRFRVPDPPDSSSAAEAPPPLSPPKDATAFRRSASSSLFPAGSSSDDHGGSAGGDVLSPPRRIVESVHRRSVSSSTCSVDRDRVGGGLKMISKDDFADDFSVDSCIKEEKLKDKEKEGGLNAFLKDNRRKAEEVLCGARDARINIVLSGPSNSTTSMVASICYAWLLENRLSKKKGENKGQGPIVVPVMNVKRIRMWKLRQAAWLFNHVGLDATSLFFADEVDLESLMMDGKLSLHVIGQDVLKSNSEVKSQCTILTDNYCEEAYDLLQNSMLKRLLLAGILLDTNNLSTTPKLSTIRDSEAVQLLLVNAAPNYRNNLFDQLTQDHKDNDFAEALELTYGKISDDGKFDSKESGRSSKKSASIRSEANKKEPDVKPQETTHANANKISPNSDKQTVPQKQDKAADSARGKGVFFLARWFGFGPK</sequence>
<evidence type="ECO:0000313" key="1">
    <source>
        <dbReference type="EMBL" id="KAI4365955.1"/>
    </source>
</evidence>
<evidence type="ECO:0000313" key="2">
    <source>
        <dbReference type="Proteomes" id="UP001057402"/>
    </source>
</evidence>
<proteinExistence type="predicted"/>
<organism evidence="1 2">
    <name type="scientific">Melastoma candidum</name>
    <dbReference type="NCBI Taxonomy" id="119954"/>
    <lineage>
        <taxon>Eukaryota</taxon>
        <taxon>Viridiplantae</taxon>
        <taxon>Streptophyta</taxon>
        <taxon>Embryophyta</taxon>
        <taxon>Tracheophyta</taxon>
        <taxon>Spermatophyta</taxon>
        <taxon>Magnoliopsida</taxon>
        <taxon>eudicotyledons</taxon>
        <taxon>Gunneridae</taxon>
        <taxon>Pentapetalae</taxon>
        <taxon>rosids</taxon>
        <taxon>malvids</taxon>
        <taxon>Myrtales</taxon>
        <taxon>Melastomataceae</taxon>
        <taxon>Melastomatoideae</taxon>
        <taxon>Melastomateae</taxon>
        <taxon>Melastoma</taxon>
    </lineage>
</organism>
<dbReference type="Proteomes" id="UP001057402">
    <property type="component" value="Chromosome 6"/>
</dbReference>
<keyword evidence="2" id="KW-1185">Reference proteome</keyword>
<gene>
    <name evidence="1" type="ORF">MLD38_021890</name>
</gene>
<comment type="caution">
    <text evidence="1">The sequence shown here is derived from an EMBL/GenBank/DDBJ whole genome shotgun (WGS) entry which is preliminary data.</text>
</comment>